<dbReference type="Proteomes" id="UP000502533">
    <property type="component" value="Chromosome"/>
</dbReference>
<keyword evidence="1" id="KW-0503">Monooxygenase</keyword>
<keyword evidence="1" id="KW-0560">Oxidoreductase</keyword>
<name>A0A181C901_9PROT</name>
<accession>A0A181C901</accession>
<dbReference type="PROSITE" id="PS51725">
    <property type="entry name" value="ABM"/>
    <property type="match status" value="1"/>
</dbReference>
<sequence length="98" mass="11102">MTDQPITVIATLRVRPGHERAALDAIRHCVAASRQEATNLSYQCHRDIRDGDVFVFVERWASPEALAVHETTPHFRAMADVFKTALAEPLHVRITREI</sequence>
<dbReference type="GeneID" id="85021505"/>
<proteinExistence type="predicted"/>
<dbReference type="Pfam" id="PF03992">
    <property type="entry name" value="ABM"/>
    <property type="match status" value="1"/>
</dbReference>
<dbReference type="KEGG" id="kre:GWK63_05010"/>
<dbReference type="InterPro" id="IPR007138">
    <property type="entry name" value="ABM_dom"/>
</dbReference>
<dbReference type="GO" id="GO:0004497">
    <property type="term" value="F:monooxygenase activity"/>
    <property type="evidence" value="ECO:0007669"/>
    <property type="project" value="UniProtKB-KW"/>
</dbReference>
<gene>
    <name evidence="1" type="ORF">GWK63_05010</name>
</gene>
<dbReference type="GO" id="GO:0005829">
    <property type="term" value="C:cytosol"/>
    <property type="evidence" value="ECO:0007669"/>
    <property type="project" value="TreeGrafter"/>
</dbReference>
<keyword evidence="2" id="KW-1185">Reference proteome</keyword>
<dbReference type="InterPro" id="IPR050744">
    <property type="entry name" value="AI-2_Isomerase_LsrG"/>
</dbReference>
<dbReference type="AlphaFoldDB" id="A0A181C901"/>
<dbReference type="EMBL" id="CP050139">
    <property type="protein sequence ID" value="QIP34925.1"/>
    <property type="molecule type" value="Genomic_DNA"/>
</dbReference>
<dbReference type="RefSeq" id="WP_007400008.1">
    <property type="nucleotide sequence ID" value="NZ_CALMTF010000060.1"/>
</dbReference>
<dbReference type="SUPFAM" id="SSF54909">
    <property type="entry name" value="Dimeric alpha+beta barrel"/>
    <property type="match status" value="1"/>
</dbReference>
<evidence type="ECO:0000313" key="1">
    <source>
        <dbReference type="EMBL" id="QIP34925.1"/>
    </source>
</evidence>
<organism evidence="1 2">
    <name type="scientific">Komagataeibacter rhaeticus</name>
    <dbReference type="NCBI Taxonomy" id="215221"/>
    <lineage>
        <taxon>Bacteria</taxon>
        <taxon>Pseudomonadati</taxon>
        <taxon>Pseudomonadota</taxon>
        <taxon>Alphaproteobacteria</taxon>
        <taxon>Acetobacterales</taxon>
        <taxon>Acetobacteraceae</taxon>
        <taxon>Komagataeibacter</taxon>
    </lineage>
</organism>
<dbReference type="Gene3D" id="3.30.70.100">
    <property type="match status" value="1"/>
</dbReference>
<dbReference type="InterPro" id="IPR011008">
    <property type="entry name" value="Dimeric_a/b-barrel"/>
</dbReference>
<dbReference type="PANTHER" id="PTHR33336:SF3">
    <property type="entry name" value="ABM DOMAIN-CONTAINING PROTEIN"/>
    <property type="match status" value="1"/>
</dbReference>
<dbReference type="PANTHER" id="PTHR33336">
    <property type="entry name" value="QUINOL MONOOXYGENASE YGIN-RELATED"/>
    <property type="match status" value="1"/>
</dbReference>
<reference evidence="1 2" key="1">
    <citation type="submission" date="2020-03" db="EMBL/GenBank/DDBJ databases">
        <title>Isolation of cellulose-producing strains, genome characterization and application of the synthesized cellulose films as an economical and sustainable material for piezoelectric sensor construction.</title>
        <authorList>
            <person name="Mangayil R.K."/>
        </authorList>
    </citation>
    <scope>NUCLEOTIDE SEQUENCE [LARGE SCALE GENOMIC DNA]</scope>
    <source>
        <strain evidence="1 2">ENS 9a1a</strain>
    </source>
</reference>
<protein>
    <submittedName>
        <fullName evidence="1">Antibiotic biosynthesis monooxygenase</fullName>
    </submittedName>
</protein>
<evidence type="ECO:0000313" key="2">
    <source>
        <dbReference type="Proteomes" id="UP000502533"/>
    </source>
</evidence>